<evidence type="ECO:0000313" key="7">
    <source>
        <dbReference type="EMBL" id="SPP84183.1"/>
    </source>
</evidence>
<keyword evidence="3" id="KW-0067">ATP-binding</keyword>
<keyword evidence="4" id="KW-0175">Coiled coil</keyword>
<feature type="compositionally biased region" description="Basic and acidic residues" evidence="6">
    <location>
        <begin position="213"/>
        <end position="227"/>
    </location>
</feature>
<feature type="region of interest" description="Disordered" evidence="6">
    <location>
        <begin position="1178"/>
        <end position="1205"/>
    </location>
</feature>
<evidence type="ECO:0000256" key="2">
    <source>
        <dbReference type="ARBA" id="ARBA00022741"/>
    </source>
</evidence>
<evidence type="ECO:0000256" key="5">
    <source>
        <dbReference type="ARBA" id="ARBA00023175"/>
    </source>
</evidence>
<feature type="compositionally biased region" description="Basic and acidic residues" evidence="6">
    <location>
        <begin position="55"/>
        <end position="81"/>
    </location>
</feature>
<reference evidence="8" key="1">
    <citation type="submission" date="2018-01" db="EMBL/GenBank/DDBJ databases">
        <authorList>
            <person name="Alioto T."/>
            <person name="Alioto T."/>
        </authorList>
    </citation>
    <scope>NUCLEOTIDE SEQUENCE [LARGE SCALE GENOMIC DNA]</scope>
</reference>
<dbReference type="Proteomes" id="UP000268350">
    <property type="component" value="Unassembled WGS sequence"/>
</dbReference>
<feature type="compositionally biased region" description="Basic and acidic residues" evidence="6">
    <location>
        <begin position="7"/>
        <end position="20"/>
    </location>
</feature>
<dbReference type="EMBL" id="OUUW01000008">
    <property type="protein sequence ID" value="SPP84183.1"/>
    <property type="molecule type" value="Genomic_DNA"/>
</dbReference>
<feature type="region of interest" description="Disordered" evidence="6">
    <location>
        <begin position="887"/>
        <end position="930"/>
    </location>
</feature>
<feature type="compositionally biased region" description="Polar residues" evidence="6">
    <location>
        <begin position="199"/>
        <end position="212"/>
    </location>
</feature>
<evidence type="ECO:0000313" key="8">
    <source>
        <dbReference type="Proteomes" id="UP000268350"/>
    </source>
</evidence>
<feature type="compositionally biased region" description="Basic and acidic residues" evidence="6">
    <location>
        <begin position="574"/>
        <end position="588"/>
    </location>
</feature>
<feature type="compositionally biased region" description="Polar residues" evidence="6">
    <location>
        <begin position="108"/>
        <end position="122"/>
    </location>
</feature>
<keyword evidence="5" id="KW-0505">Motor protein</keyword>
<feature type="region of interest" description="Disordered" evidence="6">
    <location>
        <begin position="312"/>
        <end position="719"/>
    </location>
</feature>
<feature type="compositionally biased region" description="Basic and acidic residues" evidence="6">
    <location>
        <begin position="968"/>
        <end position="1024"/>
    </location>
</feature>
<sequence>MTQYVGHAKEESMSEAKDELTSGAKNDSMCEETKVPLSDSKNEPISETNDSPQSDAKDEPFTTEVPQERRQESPFECRPELPMKGQPATPTQPYPAVVNPKNPYPVVTCQQDQDAVPSSSEASEGKVKISGKIIFKDNSQLETKACNILSNEAPSTKGESMNVWAQSYASDAMDPAKKDSKVDSAAMQDKKQIILEFETQASKTEGNNPSSEKPNEIVEGKQQKTEELYPTTPKGYEIGCVIDFSNGIQISRDSAGKAEQVVEAETENLEDTIKTSSTAEHEEKPAKAIQEVEEVKNSKDIDIKSPTNSLPIKIVRNEDGSPVDPPPIITRIPSSELKSDKDVSPEESSSSKYKRNLEFIQTEPVLTSDGEMKLVEPTSVDLSLEPSMKKATEMTPEVEEFQSKTNELQSEIKELQSEATEQKSEATTTELESKELQSEVKELQSEATEQKSEATTNESKSKELQSEMKELQSKATEQKSEATTNESKSKELQSKATEQKSEATTNESKSKELQSEMKEQKAEATTKESKSKELQSKATEQKSEATTNDSRSKERQTERRDATEQKSEATTNESKSKELQSKATEQKSEATTNESKSKELQSEMKELQSKATEQKSEATTNESKSKELQSEMKELQSEATEQKSEATTNESKSKELQSEVKELQSEATEQKSEATTNESKSKEFQSEMKELQSKATEQKSESKEAVSASKMDSQNTPKSAAEIISMLELKQKAMKSISHGSTLADPPIKSTSQIVATFGLRPEPGQGFRAKGTLNNTELDRQADEYFAKINEHETSQLEKKMEPETSKIESKIESETSKLVNIMEPESSQLPKIIEPVNSQLENKMGAKTLLPESKVDQVETPEESNRKAEEYFENIAELEISQLDRQMEESKSSTFEELSAISKTDKSSELETKVEDVQNPNEPKEYATFKAMVKQRKADEYFAKINEAEISQLDGKIEPESTQLDGKMETKSQEKSKSFEDMSTEGNKEQTDNTDQKNTSKEMNPDVDIDDNKVEDKKELPSDRPLFVPADDKDRLLEKSELTGGELYKPQSEDPMSDDYNYDSNPTTDKNEKKEKPRSKPKLEDGELDVKLLVPDKTTNTASGIPETTAAPAKQNFVQYIFGKIFRKEKKTPPADRTMSTDCQRRDLNTSSTLLYPEHDDILDDPYSPEVGKVINPDDKDFISPDLERQGLGATTIHEERYDQPQAMKKDNPVGVWSIIKLKAPLNTQPSKKMSMAMPILRFASDDKGSLKIRSASPQCKNREKTVHEELMEKKENQENKTEILGDSEQCAEKMEKLKKEPKDDDCKRSFSSYFEGFTKMFWSSSISDADPSKKDK</sequence>
<evidence type="ECO:0000256" key="6">
    <source>
        <dbReference type="SAM" id="MobiDB-lite"/>
    </source>
</evidence>
<feature type="compositionally biased region" description="Basic and acidic residues" evidence="6">
    <location>
        <begin position="431"/>
        <end position="452"/>
    </location>
</feature>
<feature type="compositionally biased region" description="Basic and acidic residues" evidence="6">
    <location>
        <begin position="623"/>
        <end position="644"/>
    </location>
</feature>
<feature type="compositionally biased region" description="Basic and acidic residues" evidence="6">
    <location>
        <begin position="1083"/>
        <end position="1092"/>
    </location>
</feature>
<feature type="compositionally biased region" description="Basic and acidic residues" evidence="6">
    <location>
        <begin position="487"/>
        <end position="501"/>
    </location>
</feature>
<gene>
    <name evidence="7" type="ORF">DGUA_6G016711</name>
</gene>
<feature type="region of interest" description="Disordered" evidence="6">
    <location>
        <begin position="263"/>
        <end position="286"/>
    </location>
</feature>
<protein>
    <submittedName>
        <fullName evidence="7">Blast:Myosin-2 heavy chain</fullName>
    </submittedName>
</protein>
<evidence type="ECO:0000256" key="4">
    <source>
        <dbReference type="ARBA" id="ARBA00023054"/>
    </source>
</evidence>
<feature type="compositionally biased region" description="Basic and acidic residues" evidence="6">
    <location>
        <begin position="1178"/>
        <end position="1191"/>
    </location>
</feature>
<feature type="region of interest" description="Disordered" evidence="6">
    <location>
        <begin position="950"/>
        <end position="1112"/>
    </location>
</feature>
<dbReference type="STRING" id="7266.A0A3B0JT43"/>
<name>A0A3B0JT43_DROGU</name>
<feature type="compositionally biased region" description="Basic and acidic residues" evidence="6">
    <location>
        <begin position="459"/>
        <end position="480"/>
    </location>
</feature>
<evidence type="ECO:0000256" key="3">
    <source>
        <dbReference type="ARBA" id="ARBA00022840"/>
    </source>
</evidence>
<dbReference type="PANTHER" id="PTHR37739">
    <property type="entry name" value="KINESIN-LIKE PROTEIN KIN-12D"/>
    <property type="match status" value="1"/>
</dbReference>
<feature type="compositionally biased region" description="Basic and acidic residues" evidence="6">
    <location>
        <begin position="550"/>
        <end position="567"/>
    </location>
</feature>
<feature type="compositionally biased region" description="Basic and acidic residues" evidence="6">
    <location>
        <begin position="905"/>
        <end position="929"/>
    </location>
</feature>
<feature type="compositionally biased region" description="Basic and acidic residues" evidence="6">
    <location>
        <begin position="1032"/>
        <end position="1043"/>
    </location>
</feature>
<feature type="region of interest" description="Disordered" evidence="6">
    <location>
        <begin position="1"/>
        <end position="126"/>
    </location>
</feature>
<feature type="compositionally biased region" description="Basic and acidic residues" evidence="6">
    <location>
        <begin position="508"/>
        <end position="543"/>
    </location>
</feature>
<feature type="compositionally biased region" description="Basic and acidic residues" evidence="6">
    <location>
        <begin position="651"/>
        <end position="672"/>
    </location>
</feature>
<organism evidence="7 8">
    <name type="scientific">Drosophila guanche</name>
    <name type="common">Fruit fly</name>
    <dbReference type="NCBI Taxonomy" id="7266"/>
    <lineage>
        <taxon>Eukaryota</taxon>
        <taxon>Metazoa</taxon>
        <taxon>Ecdysozoa</taxon>
        <taxon>Arthropoda</taxon>
        <taxon>Hexapoda</taxon>
        <taxon>Insecta</taxon>
        <taxon>Pterygota</taxon>
        <taxon>Neoptera</taxon>
        <taxon>Endopterygota</taxon>
        <taxon>Diptera</taxon>
        <taxon>Brachycera</taxon>
        <taxon>Muscomorpha</taxon>
        <taxon>Ephydroidea</taxon>
        <taxon>Drosophilidae</taxon>
        <taxon>Drosophila</taxon>
        <taxon>Sophophora</taxon>
    </lineage>
</organism>
<feature type="compositionally biased region" description="Basic and acidic residues" evidence="6">
    <location>
        <begin position="410"/>
        <end position="424"/>
    </location>
</feature>
<feature type="compositionally biased region" description="Polar residues" evidence="6">
    <location>
        <begin position="43"/>
        <end position="54"/>
    </location>
</feature>
<proteinExistence type="predicted"/>
<keyword evidence="8" id="KW-1185">Reference proteome</keyword>
<accession>A0A3B0JT43</accession>
<dbReference type="InterPro" id="IPR044986">
    <property type="entry name" value="KIF15/KIN-12"/>
</dbReference>
<dbReference type="GO" id="GO:0005874">
    <property type="term" value="C:microtubule"/>
    <property type="evidence" value="ECO:0007669"/>
    <property type="project" value="UniProtKB-KW"/>
</dbReference>
<feature type="region of interest" description="Disordered" evidence="6">
    <location>
        <begin position="197"/>
        <end position="230"/>
    </location>
</feature>
<feature type="compositionally biased region" description="Basic and acidic residues" evidence="6">
    <location>
        <begin position="679"/>
        <end position="704"/>
    </location>
</feature>
<dbReference type="OMA" id="NEPMSQA"/>
<keyword evidence="1" id="KW-0493">Microtubule</keyword>
<keyword evidence="2" id="KW-0547">Nucleotide-binding</keyword>
<evidence type="ECO:0000256" key="1">
    <source>
        <dbReference type="ARBA" id="ARBA00022701"/>
    </source>
</evidence>
<dbReference type="PANTHER" id="PTHR37739:SF8">
    <property type="entry name" value="KINESIN-LIKE PROTEIN KIN-12D"/>
    <property type="match status" value="1"/>
</dbReference>
<dbReference type="GO" id="GO:0005524">
    <property type="term" value="F:ATP binding"/>
    <property type="evidence" value="ECO:0007669"/>
    <property type="project" value="UniProtKB-KW"/>
</dbReference>
<feature type="compositionally biased region" description="Basic and acidic residues" evidence="6">
    <location>
        <begin position="595"/>
        <end position="616"/>
    </location>
</feature>
<dbReference type="OrthoDB" id="7870881at2759"/>